<comment type="similarity">
    <text evidence="2">Belongs to the class I fructose-bisphosphate aldolase family.</text>
</comment>
<evidence type="ECO:0000256" key="2">
    <source>
        <dbReference type="ARBA" id="ARBA00010387"/>
    </source>
</evidence>
<evidence type="ECO:0000256" key="1">
    <source>
        <dbReference type="ARBA" id="ARBA00004714"/>
    </source>
</evidence>
<protein>
    <recommendedName>
        <fullName evidence="3">fructose-bisphosphate aldolase</fullName>
        <ecNumber evidence="3">4.1.2.13</ecNumber>
    </recommendedName>
    <alternativeName>
        <fullName evidence="6">Fructose-bisphosphate aldolase class I</fullName>
    </alternativeName>
</protein>
<dbReference type="HOGENOM" id="CLU_3357741_0_0_3"/>
<sequence length="36" mass="3991">MLFTIDGLGSFISGAILYEETLSWNHSDGESMVKKL</sequence>
<evidence type="ECO:0000256" key="6">
    <source>
        <dbReference type="ARBA" id="ARBA00029799"/>
    </source>
</evidence>
<proteinExistence type="inferred from homology"/>
<dbReference type="UniPathway" id="UPA00109">
    <property type="reaction ID" value="UER00183"/>
</dbReference>
<comment type="pathway">
    <text evidence="1">Carbohydrate degradation; glycolysis; D-glyceraldehyde 3-phosphate and glycerone phosphate from D-glucose: step 4/4.</text>
</comment>
<dbReference type="EMBL" id="CP000554">
    <property type="protein sequence ID" value="ABM79075.1"/>
    <property type="molecule type" value="Genomic_DNA"/>
</dbReference>
<accession>A2CC65</accession>
<evidence type="ECO:0000313" key="8">
    <source>
        <dbReference type="Proteomes" id="UP000002274"/>
    </source>
</evidence>
<organism evidence="7 8">
    <name type="scientific">Prochlorococcus marinus (strain MIT 9303)</name>
    <dbReference type="NCBI Taxonomy" id="59922"/>
    <lineage>
        <taxon>Bacteria</taxon>
        <taxon>Bacillati</taxon>
        <taxon>Cyanobacteriota</taxon>
        <taxon>Cyanophyceae</taxon>
        <taxon>Synechococcales</taxon>
        <taxon>Prochlorococcaceae</taxon>
        <taxon>Prochlorococcus</taxon>
    </lineage>
</organism>
<gene>
    <name evidence="7" type="ordered locus">P9303_23401</name>
</gene>
<dbReference type="Gene3D" id="3.20.20.70">
    <property type="entry name" value="Aldolase class I"/>
    <property type="match status" value="1"/>
</dbReference>
<evidence type="ECO:0000313" key="7">
    <source>
        <dbReference type="EMBL" id="ABM79075.1"/>
    </source>
</evidence>
<evidence type="ECO:0000256" key="4">
    <source>
        <dbReference type="ARBA" id="ARBA00023152"/>
    </source>
</evidence>
<keyword evidence="4" id="KW-0324">Glycolysis</keyword>
<name>A2CC65_PROM3</name>
<dbReference type="STRING" id="59922.P9303_23401"/>
<dbReference type="KEGG" id="pmf:P9303_23401"/>
<dbReference type="SUPFAM" id="SSF51569">
    <property type="entry name" value="Aldolase"/>
    <property type="match status" value="1"/>
</dbReference>
<dbReference type="InterPro" id="IPR013785">
    <property type="entry name" value="Aldolase_TIM"/>
</dbReference>
<dbReference type="Pfam" id="PF00274">
    <property type="entry name" value="Glycolytic"/>
    <property type="match status" value="1"/>
</dbReference>
<evidence type="ECO:0000256" key="5">
    <source>
        <dbReference type="ARBA" id="ARBA00023239"/>
    </source>
</evidence>
<evidence type="ECO:0000256" key="3">
    <source>
        <dbReference type="ARBA" id="ARBA00013068"/>
    </source>
</evidence>
<dbReference type="GO" id="GO:0006096">
    <property type="term" value="P:glycolytic process"/>
    <property type="evidence" value="ECO:0007669"/>
    <property type="project" value="UniProtKB-UniPathway"/>
</dbReference>
<dbReference type="GO" id="GO:0004332">
    <property type="term" value="F:fructose-bisphosphate aldolase activity"/>
    <property type="evidence" value="ECO:0007669"/>
    <property type="project" value="UniProtKB-EC"/>
</dbReference>
<dbReference type="InterPro" id="IPR000741">
    <property type="entry name" value="FBA_I"/>
</dbReference>
<keyword evidence="5" id="KW-0456">Lyase</keyword>
<dbReference type="Proteomes" id="UP000002274">
    <property type="component" value="Chromosome"/>
</dbReference>
<dbReference type="EC" id="4.1.2.13" evidence="3"/>
<dbReference type="AlphaFoldDB" id="A2CC65"/>
<reference evidence="7 8" key="1">
    <citation type="journal article" date="2007" name="PLoS Genet.">
        <title>Patterns and implications of gene gain and loss in the evolution of Prochlorococcus.</title>
        <authorList>
            <person name="Kettler G.C."/>
            <person name="Martiny A.C."/>
            <person name="Huang K."/>
            <person name="Zucker J."/>
            <person name="Coleman M.L."/>
            <person name="Rodrigue S."/>
            <person name="Chen F."/>
            <person name="Lapidus A."/>
            <person name="Ferriera S."/>
            <person name="Johnson J."/>
            <person name="Steglich C."/>
            <person name="Church G.M."/>
            <person name="Richardson P."/>
            <person name="Chisholm S.W."/>
        </authorList>
    </citation>
    <scope>NUCLEOTIDE SEQUENCE [LARGE SCALE GENOMIC DNA]</scope>
    <source>
        <strain evidence="7 8">MIT 9303</strain>
    </source>
</reference>